<evidence type="ECO:0000313" key="3">
    <source>
        <dbReference type="Proteomes" id="UP000178187"/>
    </source>
</evidence>
<comment type="caution">
    <text evidence="2">The sequence shown here is derived from an EMBL/GenBank/DDBJ whole genome shotgun (WGS) entry which is preliminary data.</text>
</comment>
<feature type="compositionally biased region" description="Basic and acidic residues" evidence="1">
    <location>
        <begin position="45"/>
        <end position="55"/>
    </location>
</feature>
<feature type="region of interest" description="Disordered" evidence="1">
    <location>
        <begin position="45"/>
        <end position="116"/>
    </location>
</feature>
<reference evidence="2 3" key="1">
    <citation type="journal article" date="2016" name="Nat. Commun.">
        <title>Thousands of microbial genomes shed light on interconnected biogeochemical processes in an aquifer system.</title>
        <authorList>
            <person name="Anantharaman K."/>
            <person name="Brown C.T."/>
            <person name="Hug L.A."/>
            <person name="Sharon I."/>
            <person name="Castelle C.J."/>
            <person name="Probst A.J."/>
            <person name="Thomas B.C."/>
            <person name="Singh A."/>
            <person name="Wilkins M.J."/>
            <person name="Karaoz U."/>
            <person name="Brodie E.L."/>
            <person name="Williams K.H."/>
            <person name="Hubbard S.S."/>
            <person name="Banfield J.F."/>
        </authorList>
    </citation>
    <scope>NUCLEOTIDE SEQUENCE [LARGE SCALE GENOMIC DNA]</scope>
</reference>
<evidence type="ECO:0000313" key="2">
    <source>
        <dbReference type="EMBL" id="OGW96218.1"/>
    </source>
</evidence>
<accession>A0A1G1KTF3</accession>
<dbReference type="Proteomes" id="UP000178187">
    <property type="component" value="Unassembled WGS sequence"/>
</dbReference>
<name>A0A1G1KTF3_9BACT</name>
<proteinExistence type="predicted"/>
<protein>
    <submittedName>
        <fullName evidence="2">Uncharacterized protein</fullName>
    </submittedName>
</protein>
<feature type="compositionally biased region" description="Basic and acidic residues" evidence="1">
    <location>
        <begin position="73"/>
        <end position="94"/>
    </location>
</feature>
<organism evidence="2 3">
    <name type="scientific">Candidatus Danuiimicrobium aquiferis</name>
    <dbReference type="NCBI Taxonomy" id="1801832"/>
    <lineage>
        <taxon>Bacteria</taxon>
        <taxon>Pseudomonadati</taxon>
        <taxon>Candidatus Omnitrophota</taxon>
        <taxon>Candidatus Danuiimicrobium</taxon>
    </lineage>
</organism>
<evidence type="ECO:0000256" key="1">
    <source>
        <dbReference type="SAM" id="MobiDB-lite"/>
    </source>
</evidence>
<gene>
    <name evidence="2" type="ORF">A3G33_00195</name>
</gene>
<dbReference type="AlphaFoldDB" id="A0A1G1KTF3"/>
<dbReference type="EMBL" id="MHFR01000052">
    <property type="protein sequence ID" value="OGW96218.1"/>
    <property type="molecule type" value="Genomic_DNA"/>
</dbReference>
<sequence>MNEHFKDDTSSVSPQAEPNVMTAIKKIQEQLGFLEKKIDILIKQSSERPFKENHFSKPFRPGGFGPPRYHARGGRDDRPRENSFSQERRFDKRHSGGNRGFGQQEKQFFPRRKGRN</sequence>